<dbReference type="PANTHER" id="PTHR33198:SF19">
    <property type="entry name" value="CCHC-TYPE DOMAIN-CONTAINING PROTEIN"/>
    <property type="match status" value="1"/>
</dbReference>
<dbReference type="PANTHER" id="PTHR33198">
    <property type="entry name" value="ANK_REP_REGION DOMAIN-CONTAINING PROTEIN-RELATED"/>
    <property type="match status" value="1"/>
</dbReference>
<protein>
    <recommendedName>
        <fullName evidence="3">Retrotransposon gag domain-containing protein</fullName>
    </recommendedName>
</protein>
<proteinExistence type="predicted"/>
<feature type="non-terminal residue" evidence="1">
    <location>
        <position position="182"/>
    </location>
</feature>
<sequence length="182" mass="21158">MASGFSLPPPAPLEIHDPNVAERWKKFLLAWENYALATELNKKGQPVQVATLLTVIGEEAREVYSTFNDWAEDGDDKKIKPVLKKFGDYCEPRKNIPFERYKFNRRVQEPGETYDQYRTSLRKLAEGCSFETITPDEILRDRLLFGVRDNKLRERLLRETKLTLDKTDEICRASESTIAQMK</sequence>
<evidence type="ECO:0008006" key="3">
    <source>
        <dbReference type="Google" id="ProtNLM"/>
    </source>
</evidence>
<comment type="caution">
    <text evidence="1">The sequence shown here is derived from an EMBL/GenBank/DDBJ whole genome shotgun (WGS) entry which is preliminary data.</text>
</comment>
<gene>
    <name evidence="1" type="ORF">PEVE_00044356</name>
</gene>
<evidence type="ECO:0000313" key="1">
    <source>
        <dbReference type="EMBL" id="CAH3147764.1"/>
    </source>
</evidence>
<keyword evidence="2" id="KW-1185">Reference proteome</keyword>
<name>A0ABN8PNU4_9CNID</name>
<evidence type="ECO:0000313" key="2">
    <source>
        <dbReference type="Proteomes" id="UP001159427"/>
    </source>
</evidence>
<reference evidence="1 2" key="1">
    <citation type="submission" date="2022-05" db="EMBL/GenBank/DDBJ databases">
        <authorList>
            <consortium name="Genoscope - CEA"/>
            <person name="William W."/>
        </authorList>
    </citation>
    <scope>NUCLEOTIDE SEQUENCE [LARGE SCALE GENOMIC DNA]</scope>
</reference>
<dbReference type="EMBL" id="CALNXI010000937">
    <property type="protein sequence ID" value="CAH3147764.1"/>
    <property type="molecule type" value="Genomic_DNA"/>
</dbReference>
<dbReference type="Proteomes" id="UP001159427">
    <property type="component" value="Unassembled WGS sequence"/>
</dbReference>
<organism evidence="1 2">
    <name type="scientific">Porites evermanni</name>
    <dbReference type="NCBI Taxonomy" id="104178"/>
    <lineage>
        <taxon>Eukaryota</taxon>
        <taxon>Metazoa</taxon>
        <taxon>Cnidaria</taxon>
        <taxon>Anthozoa</taxon>
        <taxon>Hexacorallia</taxon>
        <taxon>Scleractinia</taxon>
        <taxon>Fungiina</taxon>
        <taxon>Poritidae</taxon>
        <taxon>Porites</taxon>
    </lineage>
</organism>
<accession>A0ABN8PNU4</accession>